<accession>A0A8J7LJY4</accession>
<feature type="transmembrane region" description="Helical" evidence="1">
    <location>
        <begin position="43"/>
        <end position="65"/>
    </location>
</feature>
<dbReference type="EMBL" id="JADCKQ010000002">
    <property type="protein sequence ID" value="MBI1492815.1"/>
    <property type="molecule type" value="Genomic_DNA"/>
</dbReference>
<evidence type="ECO:0000313" key="3">
    <source>
        <dbReference type="EMBL" id="MBI1492815.1"/>
    </source>
</evidence>
<dbReference type="Pfam" id="PF11127">
    <property type="entry name" value="YgaP-like_TM"/>
    <property type="match status" value="1"/>
</dbReference>
<organism evidence="3 4">
    <name type="scientific">Halocynthiibacter styelae</name>
    <dbReference type="NCBI Taxonomy" id="2761955"/>
    <lineage>
        <taxon>Bacteria</taxon>
        <taxon>Pseudomonadati</taxon>
        <taxon>Pseudomonadota</taxon>
        <taxon>Alphaproteobacteria</taxon>
        <taxon>Rhodobacterales</taxon>
        <taxon>Paracoccaceae</taxon>
        <taxon>Halocynthiibacter</taxon>
    </lineage>
</organism>
<evidence type="ECO:0000259" key="2">
    <source>
        <dbReference type="Pfam" id="PF11127"/>
    </source>
</evidence>
<protein>
    <submittedName>
        <fullName evidence="3">DUF2892 domain-containing protein</fullName>
    </submittedName>
</protein>
<proteinExistence type="predicted"/>
<reference evidence="3" key="1">
    <citation type="submission" date="2020-10" db="EMBL/GenBank/DDBJ databases">
        <title>Paenihalocynthiibacter styelae gen. nov., sp. nov., isolated from stalked sea squirt Styela clava.</title>
        <authorList>
            <person name="Kim Y.-O."/>
            <person name="Yoon J.-H."/>
        </authorList>
    </citation>
    <scope>NUCLEOTIDE SEQUENCE</scope>
    <source>
        <strain evidence="3">MYP1-1</strain>
    </source>
</reference>
<dbReference type="InterPro" id="IPR021309">
    <property type="entry name" value="YgaP-like_TM"/>
</dbReference>
<dbReference type="Proteomes" id="UP000640583">
    <property type="component" value="Unassembled WGS sequence"/>
</dbReference>
<sequence>MNANVGGTDRMFRLIAGVALILLAWLSGLALFDSGLVKTIATIAGLVFVGTALVRFCPLYTLFGIKTCRR</sequence>
<comment type="caution">
    <text evidence="3">The sequence shown here is derived from an EMBL/GenBank/DDBJ whole genome shotgun (WGS) entry which is preliminary data.</text>
</comment>
<keyword evidence="1" id="KW-0812">Transmembrane</keyword>
<keyword evidence="1" id="KW-1133">Transmembrane helix</keyword>
<feature type="domain" description="Inner membrane protein YgaP-like transmembrane" evidence="2">
    <location>
        <begin position="1"/>
        <end position="69"/>
    </location>
</feature>
<name>A0A8J7LJY4_9RHOB</name>
<evidence type="ECO:0000256" key="1">
    <source>
        <dbReference type="SAM" id="Phobius"/>
    </source>
</evidence>
<evidence type="ECO:0000313" key="4">
    <source>
        <dbReference type="Proteomes" id="UP000640583"/>
    </source>
</evidence>
<keyword evidence="4" id="KW-1185">Reference proteome</keyword>
<dbReference type="AlphaFoldDB" id="A0A8J7LJY4"/>
<dbReference type="RefSeq" id="WP_107495785.1">
    <property type="nucleotide sequence ID" value="NZ_JADCKQ010000002.1"/>
</dbReference>
<keyword evidence="1" id="KW-0472">Membrane</keyword>
<feature type="transmembrane region" description="Helical" evidence="1">
    <location>
        <begin position="12"/>
        <end position="31"/>
    </location>
</feature>
<gene>
    <name evidence="3" type="ORF">H1D41_04100</name>
</gene>